<organism evidence="9 10">
    <name type="scientific">Actinokineospora soli</name>
    <dbReference type="NCBI Taxonomy" id="1048753"/>
    <lineage>
        <taxon>Bacteria</taxon>
        <taxon>Bacillati</taxon>
        <taxon>Actinomycetota</taxon>
        <taxon>Actinomycetes</taxon>
        <taxon>Pseudonocardiales</taxon>
        <taxon>Pseudonocardiaceae</taxon>
        <taxon>Actinokineospora</taxon>
    </lineage>
</organism>
<feature type="transmembrane region" description="Helical" evidence="7">
    <location>
        <begin position="35"/>
        <end position="59"/>
    </location>
</feature>
<evidence type="ECO:0000256" key="7">
    <source>
        <dbReference type="SAM" id="Phobius"/>
    </source>
</evidence>
<accession>A0ABW2TMK5</accession>
<feature type="transmembrane region" description="Helical" evidence="7">
    <location>
        <begin position="125"/>
        <end position="143"/>
    </location>
</feature>
<reference evidence="10" key="1">
    <citation type="journal article" date="2019" name="Int. J. Syst. Evol. Microbiol.">
        <title>The Global Catalogue of Microorganisms (GCM) 10K type strain sequencing project: providing services to taxonomists for standard genome sequencing and annotation.</title>
        <authorList>
            <consortium name="The Broad Institute Genomics Platform"/>
            <consortium name="The Broad Institute Genome Sequencing Center for Infectious Disease"/>
            <person name="Wu L."/>
            <person name="Ma J."/>
        </authorList>
    </citation>
    <scope>NUCLEOTIDE SEQUENCE [LARGE SCALE GENOMIC DNA]</scope>
    <source>
        <strain evidence="10">JCM 17695</strain>
    </source>
</reference>
<comment type="subcellular location">
    <subcellularLocation>
        <location evidence="1">Cell membrane</location>
        <topology evidence="1">Multi-pass membrane protein</topology>
    </subcellularLocation>
</comment>
<dbReference type="Pfam" id="PF07690">
    <property type="entry name" value="MFS_1"/>
    <property type="match status" value="1"/>
</dbReference>
<evidence type="ECO:0000256" key="4">
    <source>
        <dbReference type="ARBA" id="ARBA00022692"/>
    </source>
</evidence>
<keyword evidence="6 7" id="KW-0472">Membrane</keyword>
<feature type="domain" description="Major facilitator superfamily (MFS) profile" evidence="8">
    <location>
        <begin position="1"/>
        <end position="259"/>
    </location>
</feature>
<name>A0ABW2TMK5_9PSEU</name>
<feature type="transmembrane region" description="Helical" evidence="7">
    <location>
        <begin position="187"/>
        <end position="207"/>
    </location>
</feature>
<dbReference type="EMBL" id="JBHTEY010000004">
    <property type="protein sequence ID" value="MFC7614731.1"/>
    <property type="molecule type" value="Genomic_DNA"/>
</dbReference>
<evidence type="ECO:0000256" key="2">
    <source>
        <dbReference type="ARBA" id="ARBA00022448"/>
    </source>
</evidence>
<protein>
    <submittedName>
        <fullName evidence="9">MFS transporter</fullName>
    </submittedName>
</protein>
<feature type="transmembrane region" description="Helical" evidence="7">
    <location>
        <begin position="71"/>
        <end position="90"/>
    </location>
</feature>
<proteinExistence type="predicted"/>
<dbReference type="InterPro" id="IPR020846">
    <property type="entry name" value="MFS_dom"/>
</dbReference>
<keyword evidence="10" id="KW-1185">Reference proteome</keyword>
<keyword evidence="3" id="KW-1003">Cell membrane</keyword>
<comment type="caution">
    <text evidence="9">The sequence shown here is derived from an EMBL/GenBank/DDBJ whole genome shotgun (WGS) entry which is preliminary data.</text>
</comment>
<evidence type="ECO:0000259" key="8">
    <source>
        <dbReference type="PROSITE" id="PS50850"/>
    </source>
</evidence>
<evidence type="ECO:0000313" key="10">
    <source>
        <dbReference type="Proteomes" id="UP001596512"/>
    </source>
</evidence>
<keyword evidence="2" id="KW-0813">Transport</keyword>
<dbReference type="PANTHER" id="PTHR42718:SF46">
    <property type="entry name" value="BLR6921 PROTEIN"/>
    <property type="match status" value="1"/>
</dbReference>
<evidence type="ECO:0000256" key="6">
    <source>
        <dbReference type="ARBA" id="ARBA00023136"/>
    </source>
</evidence>
<dbReference type="PANTHER" id="PTHR42718">
    <property type="entry name" value="MAJOR FACILITATOR SUPERFAMILY MULTIDRUG TRANSPORTER MFSC"/>
    <property type="match status" value="1"/>
</dbReference>
<dbReference type="InterPro" id="IPR036259">
    <property type="entry name" value="MFS_trans_sf"/>
</dbReference>
<dbReference type="InterPro" id="IPR011701">
    <property type="entry name" value="MFS"/>
</dbReference>
<evidence type="ECO:0000313" key="9">
    <source>
        <dbReference type="EMBL" id="MFC7614731.1"/>
    </source>
</evidence>
<evidence type="ECO:0000256" key="3">
    <source>
        <dbReference type="ARBA" id="ARBA00022475"/>
    </source>
</evidence>
<sequence length="259" mass="24931">MFATAGVIAFLTAADTTVVAAAALSAAADLGVGLAATQAVTAAYLVPFAGLLLTAGAVVDRVGERAALRAGLAAFAVGTVLAGLGSHLVVLLAGRAVQGAAAALLVPAAMGAIRTRLDPADRPRGAAVWTVSLAAALAGGPALGGLAAEHLHWSAVFWGFLPLLALGMAVLPPPVSTVPPPTAPLDLPGGGLLAAAMALLTGGLLVLADGGALAGPLCVAGLAVAGLTGLRRGSVLPRGCSPTGSCAARSRRRRCGASG</sequence>
<dbReference type="Gene3D" id="1.20.1720.10">
    <property type="entry name" value="Multidrug resistance protein D"/>
    <property type="match status" value="1"/>
</dbReference>
<gene>
    <name evidence="9" type="ORF">ACFQV2_15560</name>
</gene>
<keyword evidence="5 7" id="KW-1133">Transmembrane helix</keyword>
<dbReference type="SUPFAM" id="SSF103473">
    <property type="entry name" value="MFS general substrate transporter"/>
    <property type="match status" value="1"/>
</dbReference>
<keyword evidence="4 7" id="KW-0812">Transmembrane</keyword>
<dbReference type="Proteomes" id="UP001596512">
    <property type="component" value="Unassembled WGS sequence"/>
</dbReference>
<feature type="transmembrane region" description="Helical" evidence="7">
    <location>
        <begin position="155"/>
        <end position="175"/>
    </location>
</feature>
<dbReference type="PROSITE" id="PS50850">
    <property type="entry name" value="MFS"/>
    <property type="match status" value="1"/>
</dbReference>
<evidence type="ECO:0000256" key="5">
    <source>
        <dbReference type="ARBA" id="ARBA00022989"/>
    </source>
</evidence>
<evidence type="ECO:0000256" key="1">
    <source>
        <dbReference type="ARBA" id="ARBA00004651"/>
    </source>
</evidence>